<evidence type="ECO:0000313" key="1">
    <source>
        <dbReference type="EMBL" id="SOX55153.1"/>
    </source>
</evidence>
<evidence type="ECO:0000313" key="2">
    <source>
        <dbReference type="Proteomes" id="UP000236318"/>
    </source>
</evidence>
<gene>
    <name evidence="1" type="ORF">MAAFP003_3837</name>
</gene>
<accession>A0A2K4YED3</accession>
<proteinExistence type="predicted"/>
<protein>
    <submittedName>
        <fullName evidence="1">Uncharacterized protein</fullName>
    </submittedName>
</protein>
<reference evidence="1" key="1">
    <citation type="submission" date="2018-01" db="EMBL/GenBank/DDBJ databases">
        <authorList>
            <consortium name="Urmite Genomes"/>
        </authorList>
    </citation>
    <scope>NUCLEOTIDE SEQUENCE [LARGE SCALE GENOMIC DNA]</scope>
    <source>
        <strain evidence="1">AFP003</strain>
    </source>
</reference>
<sequence length="245" mass="26344">VVTVGALEIVDDLRAAQWMIERPHGFGENVGSLVPAVFDAYARVFHPAAIGGVTVSWADVARANHKLAHPQMQFNRLIGCASRYTPGYRARQSAVVDEAPSVGTLPADVAASLIRTLARHTAAVDHCWFAVWDGWGGIDLAFDDLPTFQLPGRAYYLARGPLTAAAQSVQSPSLGHQSANLWWPEDQAWCVATEIDLDSTYLGASEACIEQLLADSELEVARLDRTARVAADSDTLNPASEPPPA</sequence>
<keyword evidence="2" id="KW-1185">Reference proteome</keyword>
<dbReference type="EMBL" id="FXEG02000003">
    <property type="protein sequence ID" value="SOX55153.1"/>
    <property type="molecule type" value="Genomic_DNA"/>
</dbReference>
<organism evidence="1 2">
    <name type="scientific">Mycobacterium ahvazicum</name>
    <dbReference type="NCBI Taxonomy" id="1964395"/>
    <lineage>
        <taxon>Bacteria</taxon>
        <taxon>Bacillati</taxon>
        <taxon>Actinomycetota</taxon>
        <taxon>Actinomycetes</taxon>
        <taxon>Mycobacteriales</taxon>
        <taxon>Mycobacteriaceae</taxon>
        <taxon>Mycobacterium</taxon>
        <taxon>Mycobacterium simiae complex</taxon>
    </lineage>
</organism>
<dbReference type="Proteomes" id="UP000236318">
    <property type="component" value="Unassembled WGS sequence"/>
</dbReference>
<name>A0A2K4YED3_9MYCO</name>
<comment type="caution">
    <text evidence="1">The sequence shown here is derived from an EMBL/GenBank/DDBJ whole genome shotgun (WGS) entry which is preliminary data.</text>
</comment>
<dbReference type="AlphaFoldDB" id="A0A2K4YED3"/>
<feature type="non-terminal residue" evidence="1">
    <location>
        <position position="1"/>
    </location>
</feature>